<dbReference type="Gene3D" id="3.40.50.150">
    <property type="entry name" value="Vaccinia Virus protein VP39"/>
    <property type="match status" value="1"/>
</dbReference>
<proteinExistence type="predicted"/>
<dbReference type="InterPro" id="IPR022642">
    <property type="entry name" value="CheR_C"/>
</dbReference>
<dbReference type="InterPro" id="IPR000780">
    <property type="entry name" value="CheR_MeTrfase"/>
</dbReference>
<keyword evidence="2" id="KW-0489">Methyltransferase</keyword>
<dbReference type="PANTHER" id="PTHR24422">
    <property type="entry name" value="CHEMOTAXIS PROTEIN METHYLTRANSFERASE"/>
    <property type="match status" value="1"/>
</dbReference>
<dbReference type="PRINTS" id="PR00996">
    <property type="entry name" value="CHERMTFRASE"/>
</dbReference>
<evidence type="ECO:0000313" key="3">
    <source>
        <dbReference type="Proteomes" id="UP000595564"/>
    </source>
</evidence>
<dbReference type="Pfam" id="PF01739">
    <property type="entry name" value="CheR"/>
    <property type="match status" value="1"/>
</dbReference>
<dbReference type="AlphaFoldDB" id="A0A7R6PMC0"/>
<accession>A0A7R6PMC0</accession>
<evidence type="ECO:0000313" key="2">
    <source>
        <dbReference type="EMBL" id="BBB32198.1"/>
    </source>
</evidence>
<evidence type="ECO:0000259" key="1">
    <source>
        <dbReference type="PROSITE" id="PS50123"/>
    </source>
</evidence>
<name>A0A7R6PMC0_9BACT</name>
<dbReference type="SMART" id="SM00138">
    <property type="entry name" value="MeTrc"/>
    <property type="match status" value="1"/>
</dbReference>
<dbReference type="SUPFAM" id="SSF53335">
    <property type="entry name" value="S-adenosyl-L-methionine-dependent methyltransferases"/>
    <property type="match status" value="1"/>
</dbReference>
<protein>
    <submittedName>
        <fullName evidence="2">Chemotaxis protein methyltransferase CheR</fullName>
    </submittedName>
</protein>
<dbReference type="CDD" id="cd02440">
    <property type="entry name" value="AdoMet_MTases"/>
    <property type="match status" value="1"/>
</dbReference>
<dbReference type="GO" id="GO:0032259">
    <property type="term" value="P:methylation"/>
    <property type="evidence" value="ECO:0007669"/>
    <property type="project" value="UniProtKB-KW"/>
</dbReference>
<reference evidence="2 3" key="1">
    <citation type="journal article" date="2012" name="Extremophiles">
        <title>Thermotomaculum hydrothermale gen. nov., sp. nov., a novel heterotrophic thermophile within the phylum Acidobacteria from a deep-sea hydrothermal vent chimney in the Southern Okinawa Trough.</title>
        <authorList>
            <person name="Izumi H."/>
            <person name="Nunoura T."/>
            <person name="Miyazaki M."/>
            <person name="Mino S."/>
            <person name="Toki T."/>
            <person name="Takai K."/>
            <person name="Sako Y."/>
            <person name="Sawabe T."/>
            <person name="Nakagawa S."/>
        </authorList>
    </citation>
    <scope>NUCLEOTIDE SEQUENCE [LARGE SCALE GENOMIC DNA]</scope>
    <source>
        <strain evidence="2 3">AC55</strain>
    </source>
</reference>
<keyword evidence="2" id="KW-0808">Transferase</keyword>
<dbReference type="KEGG" id="thyd:TTHT_0617"/>
<gene>
    <name evidence="2" type="ORF">TTHT_0617</name>
</gene>
<organism evidence="2 3">
    <name type="scientific">Thermotomaculum hydrothermale</name>
    <dbReference type="NCBI Taxonomy" id="981385"/>
    <lineage>
        <taxon>Bacteria</taxon>
        <taxon>Pseudomonadati</taxon>
        <taxon>Acidobacteriota</taxon>
        <taxon>Holophagae</taxon>
        <taxon>Thermotomaculales</taxon>
        <taxon>Thermotomaculaceae</taxon>
        <taxon>Thermotomaculum</taxon>
    </lineage>
</organism>
<sequence>MKEKQFYFSFNDYVQLFEDITGCKIKPERNLVKKRLERFFKKCQIKSDNIFAVEHLIRTDKECFNSFIDIFIPVESYFFREQDYLNLAIEIAEKQNFKEILVAPCATGETAYSLKILANEKNLNSIKIEGIDISESAIDQAEKGIFNEHSVKNLPNKYLQKYFFKTEKGFKVLHPLKENIEFLTSNLLTLRKINKYDIIICRNFLIYLKEDTVKVVLNIIYQSLKNCGVLILGKSELSLIKCFPYFKREEINNLLIFRKKTCQNS</sequence>
<dbReference type="Proteomes" id="UP000595564">
    <property type="component" value="Chromosome"/>
</dbReference>
<dbReference type="PANTHER" id="PTHR24422:SF10">
    <property type="entry name" value="CHEMOTAXIS PROTEIN METHYLTRANSFERASE 2"/>
    <property type="match status" value="1"/>
</dbReference>
<dbReference type="GO" id="GO:0008757">
    <property type="term" value="F:S-adenosylmethionine-dependent methyltransferase activity"/>
    <property type="evidence" value="ECO:0007669"/>
    <property type="project" value="InterPro"/>
</dbReference>
<dbReference type="PROSITE" id="PS50123">
    <property type="entry name" value="CHER"/>
    <property type="match status" value="1"/>
</dbReference>
<dbReference type="InterPro" id="IPR050903">
    <property type="entry name" value="Bact_Chemotaxis_MeTrfase"/>
</dbReference>
<dbReference type="EMBL" id="AP017470">
    <property type="protein sequence ID" value="BBB32198.1"/>
    <property type="molecule type" value="Genomic_DNA"/>
</dbReference>
<feature type="domain" description="CheR-type methyltransferase" evidence="1">
    <location>
        <begin position="1"/>
        <end position="236"/>
    </location>
</feature>
<dbReference type="RefSeq" id="WP_201328537.1">
    <property type="nucleotide sequence ID" value="NZ_AP017470.1"/>
</dbReference>
<keyword evidence="3" id="KW-1185">Reference proteome</keyword>
<dbReference type="InterPro" id="IPR029063">
    <property type="entry name" value="SAM-dependent_MTases_sf"/>
</dbReference>